<dbReference type="Proteomes" id="UP000433876">
    <property type="component" value="Unassembled WGS sequence"/>
</dbReference>
<feature type="region of interest" description="Disordered" evidence="1">
    <location>
        <begin position="63"/>
        <end position="86"/>
    </location>
</feature>
<dbReference type="AlphaFoldDB" id="A0A8S8ZQ25"/>
<feature type="region of interest" description="Disordered" evidence="1">
    <location>
        <begin position="1"/>
        <end position="26"/>
    </location>
</feature>
<name>A0A8S8ZQ25_SORMA</name>
<comment type="caution">
    <text evidence="2">The sequence shown here is derived from an EMBL/GenBank/DDBJ whole genome shotgun (WGS) entry which is preliminary data.</text>
</comment>
<evidence type="ECO:0000313" key="2">
    <source>
        <dbReference type="EMBL" id="KAA8632844.1"/>
    </source>
</evidence>
<evidence type="ECO:0000256" key="1">
    <source>
        <dbReference type="SAM" id="MobiDB-lite"/>
    </source>
</evidence>
<sequence length="219" mass="24625">MDSCGHGNLPRTRHSLHHTAARHDGRLRSSYEGAQAAWHIRPYSQTDVDSLCRRQIGNVSDIEGSSHLAPSLGLSRKGDKRSGQNHADCRLHQRIRQLPGHVDRPHGRIGFSLCAHRVEEGPGRLHPRGRTQERNGIRHHHGHLEYQRLVAPGPGYLPQRQAGEMACLDPSPCAAKSHLPFSQNVMLRCENSVGSEKNWHAFKMAWRTERDLLAANLRT</sequence>
<reference evidence="2 3" key="1">
    <citation type="submission" date="2017-07" db="EMBL/GenBank/DDBJ databases">
        <title>Genome sequence of the Sordaria macrospora wild type strain R19027.</title>
        <authorList>
            <person name="Nowrousian M."/>
            <person name="Teichert I."/>
            <person name="Kueck U."/>
        </authorList>
    </citation>
    <scope>NUCLEOTIDE SEQUENCE [LARGE SCALE GENOMIC DNA]</scope>
    <source>
        <strain evidence="2 3">R19027</strain>
        <tissue evidence="2">Mycelium</tissue>
    </source>
</reference>
<dbReference type="EMBL" id="NMPR01000047">
    <property type="protein sequence ID" value="KAA8632844.1"/>
    <property type="molecule type" value="Genomic_DNA"/>
</dbReference>
<feature type="compositionally biased region" description="Basic and acidic residues" evidence="1">
    <location>
        <begin position="76"/>
        <end position="86"/>
    </location>
</feature>
<feature type="compositionally biased region" description="Basic residues" evidence="1">
    <location>
        <begin position="11"/>
        <end position="20"/>
    </location>
</feature>
<protein>
    <submittedName>
        <fullName evidence="2">Uncharacterized protein</fullName>
    </submittedName>
</protein>
<evidence type="ECO:0000313" key="3">
    <source>
        <dbReference type="Proteomes" id="UP000433876"/>
    </source>
</evidence>
<proteinExistence type="predicted"/>
<organism evidence="2 3">
    <name type="scientific">Sordaria macrospora</name>
    <dbReference type="NCBI Taxonomy" id="5147"/>
    <lineage>
        <taxon>Eukaryota</taxon>
        <taxon>Fungi</taxon>
        <taxon>Dikarya</taxon>
        <taxon>Ascomycota</taxon>
        <taxon>Pezizomycotina</taxon>
        <taxon>Sordariomycetes</taxon>
        <taxon>Sordariomycetidae</taxon>
        <taxon>Sordariales</taxon>
        <taxon>Sordariaceae</taxon>
        <taxon>Sordaria</taxon>
    </lineage>
</organism>
<accession>A0A8S8ZQ25</accession>
<gene>
    <name evidence="2" type="ORF">SMACR_02873</name>
</gene>